<gene>
    <name evidence="2" type="ORF">B0T21DRAFT_447415</name>
</gene>
<accession>A0AA40F088</accession>
<feature type="region of interest" description="Disordered" evidence="1">
    <location>
        <begin position="1"/>
        <end position="282"/>
    </location>
</feature>
<proteinExistence type="predicted"/>
<feature type="compositionally biased region" description="Low complexity" evidence="1">
    <location>
        <begin position="137"/>
        <end position="146"/>
    </location>
</feature>
<evidence type="ECO:0000313" key="3">
    <source>
        <dbReference type="Proteomes" id="UP001172159"/>
    </source>
</evidence>
<evidence type="ECO:0000256" key="1">
    <source>
        <dbReference type="SAM" id="MobiDB-lite"/>
    </source>
</evidence>
<feature type="compositionally biased region" description="Low complexity" evidence="1">
    <location>
        <begin position="163"/>
        <end position="181"/>
    </location>
</feature>
<organism evidence="2 3">
    <name type="scientific">Apiosordaria backusii</name>
    <dbReference type="NCBI Taxonomy" id="314023"/>
    <lineage>
        <taxon>Eukaryota</taxon>
        <taxon>Fungi</taxon>
        <taxon>Dikarya</taxon>
        <taxon>Ascomycota</taxon>
        <taxon>Pezizomycotina</taxon>
        <taxon>Sordariomycetes</taxon>
        <taxon>Sordariomycetidae</taxon>
        <taxon>Sordariales</taxon>
        <taxon>Lasiosphaeriaceae</taxon>
        <taxon>Apiosordaria</taxon>
    </lineage>
</organism>
<feature type="compositionally biased region" description="Polar residues" evidence="1">
    <location>
        <begin position="105"/>
        <end position="115"/>
    </location>
</feature>
<feature type="compositionally biased region" description="Polar residues" evidence="1">
    <location>
        <begin position="65"/>
        <end position="74"/>
    </location>
</feature>
<feature type="compositionally biased region" description="Low complexity" evidence="1">
    <location>
        <begin position="80"/>
        <end position="90"/>
    </location>
</feature>
<feature type="compositionally biased region" description="Polar residues" evidence="1">
    <location>
        <begin position="259"/>
        <end position="271"/>
    </location>
</feature>
<evidence type="ECO:0000313" key="2">
    <source>
        <dbReference type="EMBL" id="KAK0748748.1"/>
    </source>
</evidence>
<feature type="compositionally biased region" description="Basic and acidic residues" evidence="1">
    <location>
        <begin position="33"/>
        <end position="44"/>
    </location>
</feature>
<comment type="caution">
    <text evidence="2">The sequence shown here is derived from an EMBL/GenBank/DDBJ whole genome shotgun (WGS) entry which is preliminary data.</text>
</comment>
<protein>
    <submittedName>
        <fullName evidence="2">Uncharacterized protein</fullName>
    </submittedName>
</protein>
<feature type="compositionally biased region" description="Pro residues" evidence="1">
    <location>
        <begin position="147"/>
        <end position="162"/>
    </location>
</feature>
<dbReference type="Proteomes" id="UP001172159">
    <property type="component" value="Unassembled WGS sequence"/>
</dbReference>
<keyword evidence="3" id="KW-1185">Reference proteome</keyword>
<sequence length="386" mass="39820">MPDYKDILKNGWHPEKSGTTGGIKGQMKSLVGRGDDKNKYEHHTPRPLSSLKDPSTFAPPPKRTLTGSSGSLPNSPGHPPVQQHQQQQQPHPDPEEPPKQPKPWSLNTTGLSTANLPPPPGRRDGGRPPAPQPPSSRPSSTSSTGSRPPPPALPPRLPPRSSPPTSSSPSNTTANALANLTQSISAASIGGDKGVPKPNQSSIDRLTAAGISVPGLGIGIGNSTSHPAPPPRTTGSPSPAAKQPPQIPSGFSSHLAKAATTSFQNRQQSQEGGTGSGYGTTLAKEGLNRYKTASPSEKAAIHGAATSAAKQGFNRYQTATPSERAAVSGAASSMLSSAVAAAKKKPPPPPPPAKKKPQFLGGNKPAQEEEDDAPPPVPLATRPRFP</sequence>
<dbReference type="AlphaFoldDB" id="A0AA40F088"/>
<reference evidence="2" key="1">
    <citation type="submission" date="2023-06" db="EMBL/GenBank/DDBJ databases">
        <title>Genome-scale phylogeny and comparative genomics of the fungal order Sordariales.</title>
        <authorList>
            <consortium name="Lawrence Berkeley National Laboratory"/>
            <person name="Hensen N."/>
            <person name="Bonometti L."/>
            <person name="Westerberg I."/>
            <person name="Brannstrom I.O."/>
            <person name="Guillou S."/>
            <person name="Cros-Aarteil S."/>
            <person name="Calhoun S."/>
            <person name="Haridas S."/>
            <person name="Kuo A."/>
            <person name="Mondo S."/>
            <person name="Pangilinan J."/>
            <person name="Riley R."/>
            <person name="Labutti K."/>
            <person name="Andreopoulos B."/>
            <person name="Lipzen A."/>
            <person name="Chen C."/>
            <person name="Yanf M."/>
            <person name="Daum C."/>
            <person name="Ng V."/>
            <person name="Clum A."/>
            <person name="Steindorff A."/>
            <person name="Ohm R."/>
            <person name="Martin F."/>
            <person name="Silar P."/>
            <person name="Natvig D."/>
            <person name="Lalanne C."/>
            <person name="Gautier V."/>
            <person name="Ament-Velasquez S.L."/>
            <person name="Kruys A."/>
            <person name="Hutchinson M.I."/>
            <person name="Powell A.J."/>
            <person name="Barry K."/>
            <person name="Miller A.N."/>
            <person name="Grigoriev I.V."/>
            <person name="Debuchy R."/>
            <person name="Gladieux P."/>
            <person name="Thoren M.H."/>
            <person name="Johannesson H."/>
        </authorList>
    </citation>
    <scope>NUCLEOTIDE SEQUENCE</scope>
    <source>
        <strain evidence="2">CBS 540.89</strain>
    </source>
</reference>
<dbReference type="PRINTS" id="PR01217">
    <property type="entry name" value="PRICHEXTENSN"/>
</dbReference>
<feature type="compositionally biased region" description="Basic and acidic residues" evidence="1">
    <location>
        <begin position="1"/>
        <end position="16"/>
    </location>
</feature>
<name>A0AA40F088_9PEZI</name>
<dbReference type="EMBL" id="JAUKTV010000001">
    <property type="protein sequence ID" value="KAK0748748.1"/>
    <property type="molecule type" value="Genomic_DNA"/>
</dbReference>
<feature type="region of interest" description="Disordered" evidence="1">
    <location>
        <begin position="315"/>
        <end position="386"/>
    </location>
</feature>